<dbReference type="STRING" id="870435.A0A0C3KB67"/>
<dbReference type="Pfam" id="PF13650">
    <property type="entry name" value="Asp_protease_2"/>
    <property type="match status" value="1"/>
</dbReference>
<dbReference type="InParanoid" id="A0A0C3KB67"/>
<dbReference type="Proteomes" id="UP000054217">
    <property type="component" value="Unassembled WGS sequence"/>
</dbReference>
<name>A0A0C3KB67_PISTI</name>
<dbReference type="CDD" id="cd00303">
    <property type="entry name" value="retropepsin_like"/>
    <property type="match status" value="1"/>
</dbReference>
<gene>
    <name evidence="2" type="ORF">M404DRAFT_137942</name>
</gene>
<reference evidence="3" key="2">
    <citation type="submission" date="2015-01" db="EMBL/GenBank/DDBJ databases">
        <title>Evolutionary Origins and Diversification of the Mycorrhizal Mutualists.</title>
        <authorList>
            <consortium name="DOE Joint Genome Institute"/>
            <consortium name="Mycorrhizal Genomics Consortium"/>
            <person name="Kohler A."/>
            <person name="Kuo A."/>
            <person name="Nagy L.G."/>
            <person name="Floudas D."/>
            <person name="Copeland A."/>
            <person name="Barry K.W."/>
            <person name="Cichocki N."/>
            <person name="Veneault-Fourrey C."/>
            <person name="LaButti K."/>
            <person name="Lindquist E.A."/>
            <person name="Lipzen A."/>
            <person name="Lundell T."/>
            <person name="Morin E."/>
            <person name="Murat C."/>
            <person name="Riley R."/>
            <person name="Ohm R."/>
            <person name="Sun H."/>
            <person name="Tunlid A."/>
            <person name="Henrissat B."/>
            <person name="Grigoriev I.V."/>
            <person name="Hibbett D.S."/>
            <person name="Martin F."/>
        </authorList>
    </citation>
    <scope>NUCLEOTIDE SEQUENCE [LARGE SCALE GENOMIC DNA]</scope>
    <source>
        <strain evidence="3">Marx 270</strain>
    </source>
</reference>
<feature type="domain" description="DUF4100" evidence="1">
    <location>
        <begin position="443"/>
        <end position="500"/>
    </location>
</feature>
<dbReference type="Gene3D" id="2.40.70.10">
    <property type="entry name" value="Acid Proteases"/>
    <property type="match status" value="1"/>
</dbReference>
<reference evidence="2 3" key="1">
    <citation type="submission" date="2014-04" db="EMBL/GenBank/DDBJ databases">
        <authorList>
            <consortium name="DOE Joint Genome Institute"/>
            <person name="Kuo A."/>
            <person name="Kohler A."/>
            <person name="Costa M.D."/>
            <person name="Nagy L.G."/>
            <person name="Floudas D."/>
            <person name="Copeland A."/>
            <person name="Barry K.W."/>
            <person name="Cichocki N."/>
            <person name="Veneault-Fourrey C."/>
            <person name="LaButti K."/>
            <person name="Lindquist E.A."/>
            <person name="Lipzen A."/>
            <person name="Lundell T."/>
            <person name="Morin E."/>
            <person name="Murat C."/>
            <person name="Sun H."/>
            <person name="Tunlid A."/>
            <person name="Henrissat B."/>
            <person name="Grigoriev I.V."/>
            <person name="Hibbett D.S."/>
            <person name="Martin F."/>
            <person name="Nordberg H.P."/>
            <person name="Cantor M.N."/>
            <person name="Hua S.X."/>
        </authorList>
    </citation>
    <scope>NUCLEOTIDE SEQUENCE [LARGE SCALE GENOMIC DNA]</scope>
    <source>
        <strain evidence="2 3">Marx 270</strain>
    </source>
</reference>
<dbReference type="OrthoDB" id="2684738at2759"/>
<dbReference type="InterPro" id="IPR021109">
    <property type="entry name" value="Peptidase_aspartic_dom_sf"/>
</dbReference>
<keyword evidence="3" id="KW-1185">Reference proteome</keyword>
<dbReference type="AlphaFoldDB" id="A0A0C3KB67"/>
<dbReference type="HOGENOM" id="CLU_003921_2_1_1"/>
<evidence type="ECO:0000313" key="2">
    <source>
        <dbReference type="EMBL" id="KIO06847.1"/>
    </source>
</evidence>
<dbReference type="InterPro" id="IPR025165">
    <property type="entry name" value="DUF4100"/>
</dbReference>
<sequence>MPLHGTQNSPKFSGDSPVQLPHYLEDIDFLGTLAALDDRGKIKAAIHYADLEEAEVWQTLPEAAPAADDWDAFVVAVKGLYPGCEGDDRYCRADLQYLVEEYQSKPMQNQDDLGEYQQKFAKISALLIKTKKLAETERDSMFLNGFPRAIADRIRHRLSIVRTDLHPDDPYPLAEVIKAAKFLLTGSALCSAVPMMGTAASPAAPPSLAYMPQVPPAGTVVKQEYNFQTQPLPQQHRPGCSFCADPNHWTRMCALVEVYIRAGKITRGTDNCLYLADGSRIPCFPECNSLREAVDRVMADRDQASTRAATPAALRNAAVQGTTNLFCIAHPEIDVQLEIQPSAFLNTVQDTDEPVTDLADPDFQAYVAQAWATYQADKGNKGAVIPCGKKARFDGVEITARPTAHPANPPRVDPCAATVEEEIISPGVQTIVPSQTPYPAARNQNQYRYSFPLEDEATPKCIVECVLETSVAMPVKELFAVAPEFRKQFRDITMVKRVTTNEIEVVRSDDEEGVQVNELTGRDPQRTARKYRDRVIRGDDGSIIAHHTLPLRCIEAKVPGTDITINCVLDSGSEIIAMPRCVWEKIGLPLRCDHLMTMTSANMSKDTTVGVLENLKLDFGAGPVMLQVQVIEHANFDMLLGCPFICLMSAVTNDYPDGRQRITLQDPNDGREYTLPTRLWRKGCPRCKCSKHCHSHQSIVEWGF</sequence>
<proteinExistence type="predicted"/>
<accession>A0A0C3KB67</accession>
<evidence type="ECO:0000259" key="1">
    <source>
        <dbReference type="Pfam" id="PF13352"/>
    </source>
</evidence>
<evidence type="ECO:0000313" key="3">
    <source>
        <dbReference type="Proteomes" id="UP000054217"/>
    </source>
</evidence>
<dbReference type="Pfam" id="PF13352">
    <property type="entry name" value="DUF4100"/>
    <property type="match status" value="1"/>
</dbReference>
<organism evidence="2 3">
    <name type="scientific">Pisolithus tinctorius Marx 270</name>
    <dbReference type="NCBI Taxonomy" id="870435"/>
    <lineage>
        <taxon>Eukaryota</taxon>
        <taxon>Fungi</taxon>
        <taxon>Dikarya</taxon>
        <taxon>Basidiomycota</taxon>
        <taxon>Agaricomycotina</taxon>
        <taxon>Agaricomycetes</taxon>
        <taxon>Agaricomycetidae</taxon>
        <taxon>Boletales</taxon>
        <taxon>Sclerodermatineae</taxon>
        <taxon>Pisolithaceae</taxon>
        <taxon>Pisolithus</taxon>
    </lineage>
</organism>
<protein>
    <recommendedName>
        <fullName evidence="1">DUF4100 domain-containing protein</fullName>
    </recommendedName>
</protein>
<dbReference type="EMBL" id="KN831961">
    <property type="protein sequence ID" value="KIO06847.1"/>
    <property type="molecule type" value="Genomic_DNA"/>
</dbReference>